<dbReference type="SUPFAM" id="SSF53850">
    <property type="entry name" value="Periplasmic binding protein-like II"/>
    <property type="match status" value="1"/>
</dbReference>
<dbReference type="GO" id="GO:0030975">
    <property type="term" value="F:thiamine binding"/>
    <property type="evidence" value="ECO:0007669"/>
    <property type="project" value="InterPro"/>
</dbReference>
<evidence type="ECO:0000256" key="2">
    <source>
        <dbReference type="ARBA" id="ARBA00022448"/>
    </source>
</evidence>
<dbReference type="PATRIC" id="fig|455434.6.peg.151"/>
<dbReference type="GO" id="GO:0015888">
    <property type="term" value="P:thiamine transport"/>
    <property type="evidence" value="ECO:0007669"/>
    <property type="project" value="InterPro"/>
</dbReference>
<accession>A0A0H3BIH4</accession>
<keyword evidence="4" id="KW-0574">Periplasm</keyword>
<keyword evidence="3" id="KW-0732">Signal</keyword>
<dbReference type="GeneID" id="93875936"/>
<protein>
    <submittedName>
        <fullName evidence="5">Possible thiamine ABC transporter, thiamine-binding periplasmic protein</fullName>
    </submittedName>
</protein>
<dbReference type="RefSeq" id="WP_010881592.1">
    <property type="nucleotide sequence ID" value="NC_010741.1"/>
</dbReference>
<keyword evidence="2" id="KW-0813">Transport</keyword>
<evidence type="ECO:0000256" key="1">
    <source>
        <dbReference type="ARBA" id="ARBA00004418"/>
    </source>
</evidence>
<reference evidence="5 6" key="1">
    <citation type="journal article" date="2008" name="BMC Microbiol.">
        <title>Complete genome sequence of Treponema pallidum ssp. pallidum strain SS14 determined with oligonucleotide arrays.</title>
        <authorList>
            <person name="Matejkova P."/>
            <person name="Strouhal M."/>
            <person name="Smajs D."/>
            <person name="Norris S.J."/>
            <person name="Palzkill T."/>
            <person name="Petrosino J.F."/>
            <person name="Sodergren E."/>
            <person name="Norton J.E."/>
            <person name="Singh J."/>
            <person name="Richmond T.A."/>
            <person name="Molla M.N."/>
            <person name="Albert T.J."/>
            <person name="Weinstock G.M."/>
        </authorList>
    </citation>
    <scope>NUCLEOTIDE SEQUENCE [LARGE SCALE GENOMIC DNA]</scope>
    <source>
        <strain evidence="5 6">SS14</strain>
    </source>
</reference>
<sequence length="335" mass="36813">MAHRMRVVFCCAAALSLCCCSRSRTDAPSLVIYVYDSFASEWGPGPELARRFYAKTGYSVQYVVFEDVTRAIHRAIRDQHTPSSRGADLIIGVDQYTLPLAREADLFSPYQPALPLPHALRIDPHNLAVPYDWGYVAFMFNTDAALPEPQRLSDLANPVYAKSIALADPHTNVLGTIFIGWAHTSLGAAWPAFWNTLYRANLLALAPSWSAAYGLFTAGEAALVLSYTTSAAYHLHHDNHTRFKPLLFPEGHPMHIEGISLVKRTKHARVATQFIDFLLSTEAQELLPLTQWMYPANPDVPLPAAFSAVPQPAACVSLSPQMCRAAAAALHASTP</sequence>
<evidence type="ECO:0000256" key="3">
    <source>
        <dbReference type="ARBA" id="ARBA00022729"/>
    </source>
</evidence>
<dbReference type="NCBIfam" id="TIGR01254">
    <property type="entry name" value="sfuA"/>
    <property type="match status" value="1"/>
</dbReference>
<comment type="subcellular location">
    <subcellularLocation>
        <location evidence="1">Periplasm</location>
    </subcellularLocation>
</comment>
<evidence type="ECO:0000313" key="5">
    <source>
        <dbReference type="EMBL" id="ACD70571.1"/>
    </source>
</evidence>
<dbReference type="KEGG" id="tpp:TPASS_0144"/>
<dbReference type="AlphaFoldDB" id="A0A0H3BIH4"/>
<dbReference type="PANTHER" id="PTHR30006">
    <property type="entry name" value="THIAMINE-BINDING PERIPLASMIC PROTEIN-RELATED"/>
    <property type="match status" value="1"/>
</dbReference>
<dbReference type="Pfam" id="PF13343">
    <property type="entry name" value="SBP_bac_6"/>
    <property type="match status" value="1"/>
</dbReference>
<evidence type="ECO:0000256" key="4">
    <source>
        <dbReference type="ARBA" id="ARBA00022764"/>
    </source>
</evidence>
<dbReference type="GO" id="GO:0030976">
    <property type="term" value="F:thiamine pyrophosphate binding"/>
    <property type="evidence" value="ECO:0007669"/>
    <property type="project" value="TreeGrafter"/>
</dbReference>
<name>A0A0H3BIH4_TREPS</name>
<dbReference type="InterPro" id="IPR005948">
    <property type="entry name" value="ThiB-like"/>
</dbReference>
<dbReference type="PANTHER" id="PTHR30006:SF3">
    <property type="entry name" value="THIAMINE-BINDING PERIPLASMIC PROTEIN"/>
    <property type="match status" value="1"/>
</dbReference>
<proteinExistence type="predicted"/>
<organism evidence="5 6">
    <name type="scientific">Treponema pallidum subsp. pallidum (strain SS14)</name>
    <dbReference type="NCBI Taxonomy" id="455434"/>
    <lineage>
        <taxon>Bacteria</taxon>
        <taxon>Pseudomonadati</taxon>
        <taxon>Spirochaetota</taxon>
        <taxon>Spirochaetia</taxon>
        <taxon>Spirochaetales</taxon>
        <taxon>Treponemataceae</taxon>
        <taxon>Treponema</taxon>
    </lineage>
</organism>
<dbReference type="EMBL" id="CP000805">
    <property type="protein sequence ID" value="ACD70571.1"/>
    <property type="molecule type" value="Genomic_DNA"/>
</dbReference>
<dbReference type="Gene3D" id="3.40.190.10">
    <property type="entry name" value="Periplasmic binding protein-like II"/>
    <property type="match status" value="2"/>
</dbReference>
<evidence type="ECO:0000313" key="6">
    <source>
        <dbReference type="Proteomes" id="UP000001202"/>
    </source>
</evidence>
<dbReference type="Proteomes" id="UP000001202">
    <property type="component" value="Chromosome"/>
</dbReference>
<gene>
    <name evidence="5" type="ordered locus">TPASS_0144</name>
</gene>
<dbReference type="GO" id="GO:0030288">
    <property type="term" value="C:outer membrane-bounded periplasmic space"/>
    <property type="evidence" value="ECO:0007669"/>
    <property type="project" value="TreeGrafter"/>
</dbReference>